<dbReference type="PANTHER" id="PTHR43588">
    <property type="entry name" value="COBALT-PRECORRIN-8 METHYLMUTASE"/>
    <property type="match status" value="1"/>
</dbReference>
<comment type="pathway">
    <text evidence="1">Cofactor biosynthesis; adenosylcobalamin biosynthesis.</text>
</comment>
<feature type="domain" description="Cobalamin biosynthesis precorrin-8X methylmutase CobH/CbiC" evidence="5">
    <location>
        <begin position="7"/>
        <end position="196"/>
    </location>
</feature>
<comment type="similarity">
    <text evidence="2">Belongs to the CobH/CbiC family.</text>
</comment>
<keyword evidence="4" id="KW-0413">Isomerase</keyword>
<name>A0A2D2Q074_PARLV</name>
<evidence type="ECO:0000313" key="7">
    <source>
        <dbReference type="Proteomes" id="UP000231057"/>
    </source>
</evidence>
<keyword evidence="3" id="KW-0169">Cobalamin biosynthesis</keyword>
<dbReference type="KEGG" id="slw:BRW62_03080"/>
<evidence type="ECO:0000256" key="4">
    <source>
        <dbReference type="ARBA" id="ARBA00023235"/>
    </source>
</evidence>
<dbReference type="SUPFAM" id="SSF63965">
    <property type="entry name" value="Precorrin-8X methylmutase CbiC/CobH"/>
    <property type="match status" value="1"/>
</dbReference>
<organism evidence="6 7">
    <name type="scientific">Parathermosynechococcus lividus PCC 6715</name>
    <dbReference type="NCBI Taxonomy" id="1917166"/>
    <lineage>
        <taxon>Bacteria</taxon>
        <taxon>Bacillati</taxon>
        <taxon>Cyanobacteriota</taxon>
        <taxon>Cyanophyceae</taxon>
        <taxon>Acaryochloridales</taxon>
        <taxon>Thermosynechococcaceae</taxon>
        <taxon>Parathermosynechococcus</taxon>
    </lineage>
</organism>
<dbReference type="GO" id="GO:0009236">
    <property type="term" value="P:cobalamin biosynthetic process"/>
    <property type="evidence" value="ECO:0007669"/>
    <property type="project" value="UniProtKB-UniPathway"/>
</dbReference>
<evidence type="ECO:0000256" key="3">
    <source>
        <dbReference type="ARBA" id="ARBA00022573"/>
    </source>
</evidence>
<dbReference type="Proteomes" id="UP000231057">
    <property type="component" value="Chromosome"/>
</dbReference>
<dbReference type="InterPro" id="IPR036588">
    <property type="entry name" value="CobH/CbiC_sf"/>
</dbReference>
<evidence type="ECO:0000256" key="1">
    <source>
        <dbReference type="ARBA" id="ARBA00004953"/>
    </source>
</evidence>
<evidence type="ECO:0000259" key="5">
    <source>
        <dbReference type="Pfam" id="PF02570"/>
    </source>
</evidence>
<dbReference type="InterPro" id="IPR003722">
    <property type="entry name" value="Cbl_synth_CobH/CbiC"/>
</dbReference>
<dbReference type="AlphaFoldDB" id="A0A2D2Q074"/>
<reference evidence="6 7" key="1">
    <citation type="submission" date="2016-11" db="EMBL/GenBank/DDBJ databases">
        <title>Complete genome sequence of thermophilic cyanobacteria strain Synechococcus sp. PCC6715.</title>
        <authorList>
            <person name="Tang J."/>
            <person name="Daroch M."/>
            <person name="Liang Y."/>
            <person name="Jiang D."/>
            <person name="Shah M."/>
        </authorList>
    </citation>
    <scope>NUCLEOTIDE SEQUENCE [LARGE SCALE GENOMIC DNA]</scope>
    <source>
        <strain evidence="6 7">PCC 6715</strain>
    </source>
</reference>
<evidence type="ECO:0000256" key="2">
    <source>
        <dbReference type="ARBA" id="ARBA00009774"/>
    </source>
</evidence>
<dbReference type="NCBIfam" id="NF004620">
    <property type="entry name" value="PRK05954.1"/>
    <property type="match status" value="1"/>
</dbReference>
<dbReference type="UniPathway" id="UPA00148"/>
<proteinExistence type="inferred from homology"/>
<dbReference type="Pfam" id="PF02570">
    <property type="entry name" value="CbiC"/>
    <property type="match status" value="1"/>
</dbReference>
<dbReference type="EMBL" id="CP018092">
    <property type="protein sequence ID" value="ATS17898.1"/>
    <property type="molecule type" value="Genomic_DNA"/>
</dbReference>
<dbReference type="PANTHER" id="PTHR43588:SF1">
    <property type="entry name" value="COBALT-PRECORRIN-8 METHYLMUTASE"/>
    <property type="match status" value="1"/>
</dbReference>
<evidence type="ECO:0000313" key="6">
    <source>
        <dbReference type="EMBL" id="ATS17898.1"/>
    </source>
</evidence>
<dbReference type="RefSeq" id="WP_099798246.1">
    <property type="nucleotide sequence ID" value="NZ_CP018092.1"/>
</dbReference>
<dbReference type="GO" id="GO:0016993">
    <property type="term" value="F:precorrin-8X methylmutase activity"/>
    <property type="evidence" value="ECO:0007669"/>
    <property type="project" value="InterPro"/>
</dbReference>
<reference evidence="7" key="2">
    <citation type="journal article" date="2022" name="Front. Microbiol.">
        <title>Comparative Genomic Analysis Revealed Distinct Molecular Components and Organization of CO2-Concentrating Mechanism in Thermophilic Cyanobacteria.</title>
        <authorList>
            <person name="Tang J."/>
            <person name="Zhou H."/>
            <person name="Yao D."/>
            <person name="Riaz S."/>
            <person name="You D."/>
            <person name="Klepacz-Smolka A."/>
            <person name="Daroch M."/>
        </authorList>
    </citation>
    <scope>NUCLEOTIDE SEQUENCE [LARGE SCALE GENOMIC DNA]</scope>
    <source>
        <strain evidence="7">PCC 6715</strain>
    </source>
</reference>
<accession>A0A2D2Q074</accession>
<gene>
    <name evidence="6" type="ORF">BRW62_03080</name>
</gene>
<dbReference type="Gene3D" id="3.40.50.10230">
    <property type="entry name" value="Cobalamin biosynthesis CobH/CbiC, precorrin-8X methylmutase"/>
    <property type="match status" value="1"/>
</dbReference>
<sequence length="204" mass="21526">MSLIHPIAQESFRIIDHEIGDHSFDPAAYAILRRIIHSTADFEFKDLLYAPAATVAAMTQALATGVPIVTDVRMVTVGIQTMASRTFANPVITALDYGQAPAPDQTRTEAGMIAAWQQYPQALFVIGNAPTALMALCDRLRQGSVLPAGVIGVPVGFVNVVESKAALANLAVPQIRVSGRKGGSAVAAAIVNALLDLAWQEGHA</sequence>
<dbReference type="OrthoDB" id="9780708at2"/>
<keyword evidence="7" id="KW-1185">Reference proteome</keyword>
<protein>
    <submittedName>
        <fullName evidence="6">Cobalt-precorrin-8X methylmutase</fullName>
    </submittedName>
</protein>